<dbReference type="EMBL" id="ONZP01000380">
    <property type="protein sequence ID" value="SPJ83601.1"/>
    <property type="molecule type" value="Genomic_DNA"/>
</dbReference>
<protein>
    <submittedName>
        <fullName evidence="2">Uncharacterized protein</fullName>
    </submittedName>
</protein>
<dbReference type="AlphaFoldDB" id="A0AAE8MH91"/>
<reference evidence="2" key="1">
    <citation type="submission" date="2018-03" db="EMBL/GenBank/DDBJ databases">
        <authorList>
            <person name="Guldener U."/>
        </authorList>
    </citation>
    <scope>NUCLEOTIDE SEQUENCE</scope>
</reference>
<comment type="caution">
    <text evidence="2">The sequence shown here is derived from an EMBL/GenBank/DDBJ whole genome shotgun (WGS) entry which is preliminary data.</text>
</comment>
<evidence type="ECO:0000256" key="1">
    <source>
        <dbReference type="SAM" id="Phobius"/>
    </source>
</evidence>
<feature type="transmembrane region" description="Helical" evidence="1">
    <location>
        <begin position="24"/>
        <end position="49"/>
    </location>
</feature>
<gene>
    <name evidence="2" type="ORF">FTOL_10117</name>
</gene>
<name>A0AAE8MH91_9HYPO</name>
<evidence type="ECO:0000313" key="2">
    <source>
        <dbReference type="EMBL" id="SPJ83601.1"/>
    </source>
</evidence>
<keyword evidence="3" id="KW-1185">Reference proteome</keyword>
<dbReference type="Proteomes" id="UP001187734">
    <property type="component" value="Unassembled WGS sequence"/>
</dbReference>
<sequence>MAYKLEAASIKYTSAWFQGWAGTILSWALVVLLALFQVGIFAIGMVMLYTSHAGIDESGSDFALYKNSRFRECVNTSPEQVNCTLLQGNALNGYQPPTQKDPQNHFLVYMTFRDFQGNSSELPTYTWCEMVSCLKDFKVLPTALRPSALQLPSLKTWFECNIQAILGAWAARTWIGSQSRQAPSACKGIGFLDWAPAVYTIGSTLYWWAEFFRWCTRPDYHASVSVIAWISIWTLAYRESRNLDPMDYSCYPVDYKLCPLEAQLERSLSPNT</sequence>
<keyword evidence="1" id="KW-0812">Transmembrane</keyword>
<keyword evidence="1" id="KW-0472">Membrane</keyword>
<accession>A0AAE8MH91</accession>
<proteinExistence type="predicted"/>
<keyword evidence="1" id="KW-1133">Transmembrane helix</keyword>
<organism evidence="2 3">
    <name type="scientific">Fusarium torulosum</name>
    <dbReference type="NCBI Taxonomy" id="33205"/>
    <lineage>
        <taxon>Eukaryota</taxon>
        <taxon>Fungi</taxon>
        <taxon>Dikarya</taxon>
        <taxon>Ascomycota</taxon>
        <taxon>Pezizomycotina</taxon>
        <taxon>Sordariomycetes</taxon>
        <taxon>Hypocreomycetidae</taxon>
        <taxon>Hypocreales</taxon>
        <taxon>Nectriaceae</taxon>
        <taxon>Fusarium</taxon>
    </lineage>
</organism>
<evidence type="ECO:0000313" key="3">
    <source>
        <dbReference type="Proteomes" id="UP001187734"/>
    </source>
</evidence>